<dbReference type="Gene3D" id="1.10.10.60">
    <property type="entry name" value="Homeodomain-like"/>
    <property type="match status" value="1"/>
</dbReference>
<keyword evidence="4" id="KW-0175">Coiled coil</keyword>
<dbReference type="Pfam" id="PF00249">
    <property type="entry name" value="Myb_DNA-binding"/>
    <property type="match status" value="1"/>
</dbReference>
<dbReference type="FunFam" id="1.10.10.60:FF:000002">
    <property type="entry name" value="Myb family transcription factor"/>
    <property type="match status" value="1"/>
</dbReference>
<proteinExistence type="inferred from homology"/>
<reference evidence="9 10" key="1">
    <citation type="submission" date="2024-01" db="EMBL/GenBank/DDBJ databases">
        <title>The genomes of 5 underutilized Papilionoideae crops provide insights into root nodulation and disease resistanc.</title>
        <authorList>
            <person name="Jiang F."/>
        </authorList>
    </citation>
    <scope>NUCLEOTIDE SEQUENCE [LARGE SCALE GENOMIC DNA]</scope>
    <source>
        <strain evidence="9">LVBAO_FW01</strain>
        <tissue evidence="9">Leaves</tissue>
    </source>
</reference>
<organism evidence="9 10">
    <name type="scientific">Canavalia gladiata</name>
    <name type="common">Sword bean</name>
    <name type="synonym">Dolichos gladiatus</name>
    <dbReference type="NCBI Taxonomy" id="3824"/>
    <lineage>
        <taxon>Eukaryota</taxon>
        <taxon>Viridiplantae</taxon>
        <taxon>Streptophyta</taxon>
        <taxon>Embryophyta</taxon>
        <taxon>Tracheophyta</taxon>
        <taxon>Spermatophyta</taxon>
        <taxon>Magnoliopsida</taxon>
        <taxon>eudicotyledons</taxon>
        <taxon>Gunneridae</taxon>
        <taxon>Pentapetalae</taxon>
        <taxon>rosids</taxon>
        <taxon>fabids</taxon>
        <taxon>Fabales</taxon>
        <taxon>Fabaceae</taxon>
        <taxon>Papilionoideae</taxon>
        <taxon>50 kb inversion clade</taxon>
        <taxon>NPAAA clade</taxon>
        <taxon>indigoferoid/millettioid clade</taxon>
        <taxon>Phaseoleae</taxon>
        <taxon>Canavalia</taxon>
    </lineage>
</organism>
<evidence type="ECO:0000256" key="7">
    <source>
        <dbReference type="SAM" id="MobiDB-lite"/>
    </source>
</evidence>
<dbReference type="PANTHER" id="PTHR31499:SF11">
    <property type="entry name" value="MYB FAMILY TRANSCRIPTION FACTOR PHL8"/>
    <property type="match status" value="1"/>
</dbReference>
<accession>A0AAN9N263</accession>
<dbReference type="EMBL" id="JAYMYQ010000001">
    <property type="protein sequence ID" value="KAK7362334.1"/>
    <property type="molecule type" value="Genomic_DNA"/>
</dbReference>
<dbReference type="InterPro" id="IPR025756">
    <property type="entry name" value="Myb_CC_LHEQLE"/>
</dbReference>
<dbReference type="GO" id="GO:0003677">
    <property type="term" value="F:DNA binding"/>
    <property type="evidence" value="ECO:0007669"/>
    <property type="project" value="InterPro"/>
</dbReference>
<evidence type="ECO:0000313" key="10">
    <source>
        <dbReference type="Proteomes" id="UP001367508"/>
    </source>
</evidence>
<dbReference type="SUPFAM" id="SSF46689">
    <property type="entry name" value="Homeodomain-like"/>
    <property type="match status" value="1"/>
</dbReference>
<evidence type="ECO:0000256" key="3">
    <source>
        <dbReference type="ARBA" id="ARBA00023015"/>
    </source>
</evidence>
<keyword evidence="6" id="KW-0539">Nucleus</keyword>
<dbReference type="Proteomes" id="UP001367508">
    <property type="component" value="Unassembled WGS sequence"/>
</dbReference>
<evidence type="ECO:0000256" key="6">
    <source>
        <dbReference type="ARBA" id="ARBA00023242"/>
    </source>
</evidence>
<feature type="domain" description="HTH myb-type" evidence="8">
    <location>
        <begin position="17"/>
        <end position="77"/>
    </location>
</feature>
<sequence>MDHHNVQNQNMRLVLSTDAKPRLKWTPELHQRFTEAINQLGGPEKATPKSLMRVMGIPGLTLYHLKSHLQKYRLGKSQQLETCSDNKQQGYREIHSSENHCSKEISSTGTQNQMPENLKISQALQMQMDVQRKLYEQIEVQRHLQLRIEAQGKYLQSVLTKAQEALARYSSSTVGVELAKAELSQLVSTINNACPSSPISELTETRGLSLNCGERKQDRGTMCSLESSLTSSESSGTKEEAENPQKSNSVSVELPLMIIHPEDKASKGDSSDGASGRKRSAALDSDGSSVDQPCGKRCDKLRKSELSELLDLNSQYQRDIDSSVKEIDLNSSSSFWGQ</sequence>
<keyword evidence="10" id="KW-1185">Reference proteome</keyword>
<evidence type="ECO:0000256" key="2">
    <source>
        <dbReference type="ARBA" id="ARBA00006783"/>
    </source>
</evidence>
<dbReference type="InterPro" id="IPR009057">
    <property type="entry name" value="Homeodomain-like_sf"/>
</dbReference>
<feature type="compositionally biased region" description="Low complexity" evidence="7">
    <location>
        <begin position="224"/>
        <end position="235"/>
    </location>
</feature>
<evidence type="ECO:0000313" key="9">
    <source>
        <dbReference type="EMBL" id="KAK7362334.1"/>
    </source>
</evidence>
<dbReference type="InterPro" id="IPR006447">
    <property type="entry name" value="Myb_dom_plants"/>
</dbReference>
<evidence type="ECO:0000256" key="1">
    <source>
        <dbReference type="ARBA" id="ARBA00004123"/>
    </source>
</evidence>
<evidence type="ECO:0000256" key="4">
    <source>
        <dbReference type="ARBA" id="ARBA00023054"/>
    </source>
</evidence>
<protein>
    <recommendedName>
        <fullName evidence="8">HTH myb-type domain-containing protein</fullName>
    </recommendedName>
</protein>
<keyword evidence="3" id="KW-0805">Transcription regulation</keyword>
<dbReference type="PANTHER" id="PTHR31499">
    <property type="entry name" value="MYB FAMILY TRANSCRIPTION FACTOR PHL11"/>
    <property type="match status" value="1"/>
</dbReference>
<feature type="compositionally biased region" description="Basic and acidic residues" evidence="7">
    <location>
        <begin position="260"/>
        <end position="270"/>
    </location>
</feature>
<dbReference type="PROSITE" id="PS51294">
    <property type="entry name" value="HTH_MYB"/>
    <property type="match status" value="1"/>
</dbReference>
<gene>
    <name evidence="9" type="ORF">VNO77_04444</name>
</gene>
<name>A0AAN9N263_CANGL</name>
<keyword evidence="5" id="KW-0804">Transcription</keyword>
<evidence type="ECO:0000259" key="8">
    <source>
        <dbReference type="PROSITE" id="PS51294"/>
    </source>
</evidence>
<dbReference type="InterPro" id="IPR046955">
    <property type="entry name" value="PHR1-like"/>
</dbReference>
<dbReference type="Pfam" id="PF14379">
    <property type="entry name" value="Myb_CC_LHEQLE"/>
    <property type="match status" value="1"/>
</dbReference>
<comment type="caution">
    <text evidence="9">The sequence shown here is derived from an EMBL/GenBank/DDBJ whole genome shotgun (WGS) entry which is preliminary data.</text>
</comment>
<dbReference type="GO" id="GO:0003700">
    <property type="term" value="F:DNA-binding transcription factor activity"/>
    <property type="evidence" value="ECO:0007669"/>
    <property type="project" value="InterPro"/>
</dbReference>
<evidence type="ECO:0000256" key="5">
    <source>
        <dbReference type="ARBA" id="ARBA00023163"/>
    </source>
</evidence>
<dbReference type="AlphaFoldDB" id="A0AAN9N263"/>
<feature type="region of interest" description="Disordered" evidence="7">
    <location>
        <begin position="221"/>
        <end position="296"/>
    </location>
</feature>
<comment type="similarity">
    <text evidence="2">Belongs to the MYB-CC family.</text>
</comment>
<dbReference type="InterPro" id="IPR017930">
    <property type="entry name" value="Myb_dom"/>
</dbReference>
<dbReference type="NCBIfam" id="TIGR01557">
    <property type="entry name" value="myb_SHAQKYF"/>
    <property type="match status" value="1"/>
</dbReference>
<dbReference type="GO" id="GO:0005634">
    <property type="term" value="C:nucleus"/>
    <property type="evidence" value="ECO:0007669"/>
    <property type="project" value="UniProtKB-SubCell"/>
</dbReference>
<comment type="subcellular location">
    <subcellularLocation>
        <location evidence="1">Nucleus</location>
    </subcellularLocation>
</comment>
<dbReference type="InterPro" id="IPR001005">
    <property type="entry name" value="SANT/Myb"/>
</dbReference>